<dbReference type="EMBL" id="UOFX01000022">
    <property type="protein sequence ID" value="VAX07237.1"/>
    <property type="molecule type" value="Genomic_DNA"/>
</dbReference>
<evidence type="ECO:0000259" key="2">
    <source>
        <dbReference type="Pfam" id="PF13435"/>
    </source>
</evidence>
<sequence>MQRKQHKGAVILLLFLTMIWSVAEAKPKYIGAKKCGSCHKTEYLAWKTSSHAKAFNLLKPGKRQKAKKLADLDPDKDYRTDKKCIGCHVTGYRKKGGYKNLESTPELAVIGCEACHGPGSKYSILHDEKMYGFAKEEAASLGQLYGADDESVCLECHAHKDSPFHKNIAPKYIFEWQAALQKRKAYHPKRKKSSFAF</sequence>
<evidence type="ECO:0000313" key="3">
    <source>
        <dbReference type="EMBL" id="VAX07237.1"/>
    </source>
</evidence>
<proteinExistence type="predicted"/>
<organism evidence="3">
    <name type="scientific">hydrothermal vent metagenome</name>
    <dbReference type="NCBI Taxonomy" id="652676"/>
    <lineage>
        <taxon>unclassified sequences</taxon>
        <taxon>metagenomes</taxon>
        <taxon>ecological metagenomes</taxon>
    </lineage>
</organism>
<gene>
    <name evidence="3" type="ORF">MNBD_GAMMA26-1093</name>
</gene>
<dbReference type="PANTHER" id="PTHR35038">
    <property type="entry name" value="DISSIMILATORY SULFITE REDUCTASE SIRA"/>
    <property type="match status" value="1"/>
</dbReference>
<dbReference type="Gene3D" id="1.10.1130.10">
    <property type="entry name" value="Flavocytochrome C3, Chain A"/>
    <property type="match status" value="1"/>
</dbReference>
<accession>A0A3B1BRD3</accession>
<keyword evidence="1" id="KW-0732">Signal</keyword>
<protein>
    <recommendedName>
        <fullName evidence="2">Cytochrome c-552/4 domain-containing protein</fullName>
    </recommendedName>
</protein>
<dbReference type="SUPFAM" id="SSF48695">
    <property type="entry name" value="Multiheme cytochromes"/>
    <property type="match status" value="1"/>
</dbReference>
<dbReference type="InterPro" id="IPR036280">
    <property type="entry name" value="Multihaem_cyt_sf"/>
</dbReference>
<evidence type="ECO:0000256" key="1">
    <source>
        <dbReference type="ARBA" id="ARBA00022729"/>
    </source>
</evidence>
<reference evidence="3" key="1">
    <citation type="submission" date="2018-06" db="EMBL/GenBank/DDBJ databases">
        <authorList>
            <person name="Zhirakovskaya E."/>
        </authorList>
    </citation>
    <scope>NUCLEOTIDE SEQUENCE</scope>
</reference>
<dbReference type="Pfam" id="PF13435">
    <property type="entry name" value="Cytochrome_C554"/>
    <property type="match status" value="1"/>
</dbReference>
<feature type="domain" description="Cytochrome c-552/4" evidence="2">
    <location>
        <begin position="34"/>
        <end position="117"/>
    </location>
</feature>
<name>A0A3B1BRD3_9ZZZZ</name>
<dbReference type="InterPro" id="IPR051829">
    <property type="entry name" value="Multiheme_Cytochr_ET"/>
</dbReference>
<dbReference type="InterPro" id="IPR023155">
    <property type="entry name" value="Cyt_c-552/4"/>
</dbReference>
<dbReference type="AlphaFoldDB" id="A0A3B1BRD3"/>